<dbReference type="PROSITE" id="PS00444">
    <property type="entry name" value="POLYPRENYL_SYNTHASE_2"/>
    <property type="match status" value="1"/>
</dbReference>
<dbReference type="PROSITE" id="PS00723">
    <property type="entry name" value="POLYPRENYL_SYNTHASE_1"/>
    <property type="match status" value="1"/>
</dbReference>
<dbReference type="PANTHER" id="PTHR12001">
    <property type="entry name" value="GERANYLGERANYL PYROPHOSPHATE SYNTHASE"/>
    <property type="match status" value="1"/>
</dbReference>
<keyword evidence="3" id="KW-0808">Transferase</keyword>
<evidence type="ECO:0000313" key="4">
    <source>
        <dbReference type="EMBL" id="RKS67989.1"/>
    </source>
</evidence>
<proteinExistence type="inferred from homology"/>
<reference evidence="4 5" key="1">
    <citation type="submission" date="2018-10" db="EMBL/GenBank/DDBJ databases">
        <title>Genomic Encyclopedia of Archaeal and Bacterial Type Strains, Phase II (KMG-II): from individual species to whole genera.</title>
        <authorList>
            <person name="Goeker M."/>
        </authorList>
    </citation>
    <scope>NUCLEOTIDE SEQUENCE [LARGE SCALE GENOMIC DNA]</scope>
    <source>
        <strain evidence="4 5">RP-AC37</strain>
    </source>
</reference>
<dbReference type="FunCoup" id="A0A420XJX2">
    <property type="interactions" value="131"/>
</dbReference>
<dbReference type="PANTHER" id="PTHR12001:SF71">
    <property type="entry name" value="(2E,6E)-FARNESYL DIPHOSPHATE SYNTHASE"/>
    <property type="match status" value="1"/>
</dbReference>
<dbReference type="InParanoid" id="A0A420XJX2"/>
<comment type="caution">
    <text evidence="4">The sequence shown here is derived from an EMBL/GenBank/DDBJ whole genome shotgun (WGS) entry which is preliminary data.</text>
</comment>
<dbReference type="RefSeq" id="WP_231122071.1">
    <property type="nucleotide sequence ID" value="NZ_RBWV01000017.1"/>
</dbReference>
<dbReference type="EMBL" id="RBWV01000017">
    <property type="protein sequence ID" value="RKS67989.1"/>
    <property type="molecule type" value="Genomic_DNA"/>
</dbReference>
<dbReference type="InterPro" id="IPR033749">
    <property type="entry name" value="Polyprenyl_synt_CS"/>
</dbReference>
<gene>
    <name evidence="4" type="ORF">CLV35_3896</name>
</gene>
<dbReference type="SFLD" id="SFLDS00005">
    <property type="entry name" value="Isoprenoid_Synthase_Type_I"/>
    <property type="match status" value="1"/>
</dbReference>
<keyword evidence="5" id="KW-1185">Reference proteome</keyword>
<dbReference type="InterPro" id="IPR000092">
    <property type="entry name" value="Polyprenyl_synt"/>
</dbReference>
<dbReference type="GO" id="GO:0008299">
    <property type="term" value="P:isoprenoid biosynthetic process"/>
    <property type="evidence" value="ECO:0007669"/>
    <property type="project" value="InterPro"/>
</dbReference>
<comment type="similarity">
    <text evidence="3">Belongs to the FPP/GGPP synthase family.</text>
</comment>
<dbReference type="Pfam" id="PF00348">
    <property type="entry name" value="polyprenyl_synt"/>
    <property type="match status" value="1"/>
</dbReference>
<dbReference type="InterPro" id="IPR008949">
    <property type="entry name" value="Isoprenoid_synthase_dom_sf"/>
</dbReference>
<dbReference type="SUPFAM" id="SSF48576">
    <property type="entry name" value="Terpenoid synthases"/>
    <property type="match status" value="1"/>
</dbReference>
<sequence>MITARAQETVLPTLRRAVASMSPQSARLCAYHLGWAEVDGTPREGGGGKALRPALALLSAEAVGAPASTALPGAAAVELVHNFSLLHDDVMDGDVERRHRPTVWALEGAPAAILAGDEMLSAAYEALLDAASPHAPAAMRLLASATRELIRGQYDDVAFESRGSVTLEECLAMARGKTAALISASSAIGAVLAGAPPRSVDALSRFGDSVGLAFQLVDDLLGIWGDPQVTGKAVGADLHARKKTLPVTYALSSAGPEAAELAALVSAGGPLDAEQVARASDLVEAAGARAWAGELVDELLERAEQALDEPGLEAGPCAELVALARFVGSRDH</sequence>
<evidence type="ECO:0000256" key="2">
    <source>
        <dbReference type="ARBA" id="ARBA00022842"/>
    </source>
</evidence>
<organism evidence="4 5">
    <name type="scientific">Motilibacter peucedani</name>
    <dbReference type="NCBI Taxonomy" id="598650"/>
    <lineage>
        <taxon>Bacteria</taxon>
        <taxon>Bacillati</taxon>
        <taxon>Actinomycetota</taxon>
        <taxon>Actinomycetes</taxon>
        <taxon>Motilibacterales</taxon>
        <taxon>Motilibacteraceae</taxon>
        <taxon>Motilibacter</taxon>
    </lineage>
</organism>
<evidence type="ECO:0000313" key="5">
    <source>
        <dbReference type="Proteomes" id="UP000281955"/>
    </source>
</evidence>
<evidence type="ECO:0000256" key="1">
    <source>
        <dbReference type="ARBA" id="ARBA00022723"/>
    </source>
</evidence>
<accession>A0A420XJX2</accession>
<evidence type="ECO:0000256" key="3">
    <source>
        <dbReference type="RuleBase" id="RU004466"/>
    </source>
</evidence>
<dbReference type="Proteomes" id="UP000281955">
    <property type="component" value="Unassembled WGS sequence"/>
</dbReference>
<name>A0A420XJX2_9ACTN</name>
<dbReference type="AlphaFoldDB" id="A0A420XJX2"/>
<dbReference type="Gene3D" id="1.10.600.10">
    <property type="entry name" value="Farnesyl Diphosphate Synthase"/>
    <property type="match status" value="1"/>
</dbReference>
<keyword evidence="1" id="KW-0479">Metal-binding</keyword>
<keyword evidence="2" id="KW-0460">Magnesium</keyword>
<dbReference type="GO" id="GO:0004659">
    <property type="term" value="F:prenyltransferase activity"/>
    <property type="evidence" value="ECO:0007669"/>
    <property type="project" value="InterPro"/>
</dbReference>
<dbReference type="GO" id="GO:0046872">
    <property type="term" value="F:metal ion binding"/>
    <property type="evidence" value="ECO:0007669"/>
    <property type="project" value="UniProtKB-KW"/>
</dbReference>
<dbReference type="CDD" id="cd00685">
    <property type="entry name" value="Trans_IPPS_HT"/>
    <property type="match status" value="1"/>
</dbReference>
<protein>
    <submittedName>
        <fullName evidence="4">Geranylgeranyl diphosphate synthase type I</fullName>
    </submittedName>
</protein>
<dbReference type="SFLD" id="SFLDG01017">
    <property type="entry name" value="Polyprenyl_Transferase_Like"/>
    <property type="match status" value="1"/>
</dbReference>